<dbReference type="PANTHER" id="PTHR43586:SF8">
    <property type="entry name" value="CYSTEINE DESULFURASE 1, CHLOROPLASTIC"/>
    <property type="match status" value="1"/>
</dbReference>
<comment type="similarity">
    <text evidence="2 8">Belongs to the class-V pyridoxal-phosphate-dependent aminotransferase family. Csd subfamily.</text>
</comment>
<organism evidence="10 11">
    <name type="scientific">Candidatus Azambacteria bacterium RBG_16_47_10</name>
    <dbReference type="NCBI Taxonomy" id="1797292"/>
    <lineage>
        <taxon>Bacteria</taxon>
        <taxon>Candidatus Azamiibacteriota</taxon>
    </lineage>
</organism>
<dbReference type="InterPro" id="IPR015422">
    <property type="entry name" value="PyrdxlP-dep_Trfase_small"/>
</dbReference>
<dbReference type="InterPro" id="IPR000192">
    <property type="entry name" value="Aminotrans_V_dom"/>
</dbReference>
<comment type="caution">
    <text evidence="10">The sequence shown here is derived from an EMBL/GenBank/DDBJ whole genome shotgun (WGS) entry which is preliminary data.</text>
</comment>
<comment type="cofactor">
    <cofactor evidence="1 7">
        <name>pyridoxal 5'-phosphate</name>
        <dbReference type="ChEBI" id="CHEBI:597326"/>
    </cofactor>
</comment>
<evidence type="ECO:0000256" key="5">
    <source>
        <dbReference type="ARBA" id="ARBA00022898"/>
    </source>
</evidence>
<evidence type="ECO:0000256" key="2">
    <source>
        <dbReference type="ARBA" id="ARBA00010447"/>
    </source>
</evidence>
<dbReference type="NCBIfam" id="TIGR01979">
    <property type="entry name" value="sufS"/>
    <property type="match status" value="1"/>
</dbReference>
<dbReference type="Gene3D" id="3.90.1150.10">
    <property type="entry name" value="Aspartate Aminotransferase, domain 1"/>
    <property type="match status" value="1"/>
</dbReference>
<evidence type="ECO:0000256" key="7">
    <source>
        <dbReference type="RuleBase" id="RU004504"/>
    </source>
</evidence>
<dbReference type="SUPFAM" id="SSF53383">
    <property type="entry name" value="PLP-dependent transferases"/>
    <property type="match status" value="1"/>
</dbReference>
<keyword evidence="4 8" id="KW-0808">Transferase</keyword>
<evidence type="ECO:0000256" key="6">
    <source>
        <dbReference type="ARBA" id="ARBA00050776"/>
    </source>
</evidence>
<dbReference type="CDD" id="cd06453">
    <property type="entry name" value="SufS_like"/>
    <property type="match status" value="1"/>
</dbReference>
<evidence type="ECO:0000259" key="9">
    <source>
        <dbReference type="Pfam" id="PF00266"/>
    </source>
</evidence>
<dbReference type="GO" id="GO:0031071">
    <property type="term" value="F:cysteine desulfurase activity"/>
    <property type="evidence" value="ECO:0007669"/>
    <property type="project" value="UniProtKB-UniRule"/>
</dbReference>
<dbReference type="InterPro" id="IPR016454">
    <property type="entry name" value="Cysteine_dSase"/>
</dbReference>
<dbReference type="InterPro" id="IPR010970">
    <property type="entry name" value="Cys_dSase_SufS"/>
</dbReference>
<feature type="domain" description="Aminotransferase class V" evidence="9">
    <location>
        <begin position="20"/>
        <end position="388"/>
    </location>
</feature>
<evidence type="ECO:0000313" key="11">
    <source>
        <dbReference type="Proteomes" id="UP000176639"/>
    </source>
</evidence>
<dbReference type="PIRSF" id="PIRSF005572">
    <property type="entry name" value="NifS"/>
    <property type="match status" value="1"/>
</dbReference>
<sequence length="403" mass="44371">MNIIRIKKYFPIFTTHKNLVYLDNAATTHKPQCVIDALTAHYAERNANIHRGIYRLSEQATESYDTARAQIARFIGARDASQIIFVRNTTEAINLVAHSYLRHHAKAGDEILLTVMEHHSNIVPWQLAAKEKKLTIRYAHITKTGELDMADLKKKITPRTRLIAVTHASNVLGTINDIAAITRLARARNIPVLVDGAQAVAHMPVNVSALGCDFYAFSGHKMYAPTGIGALYVSKKYLTTMDPFLGGGDMIRSVSLEGATFQDAPERFEAGTPAIEAAVAFGVAADYLTRIGMKNIRTHEKKLTALALKELSKIPGITIYGPTRAEKRTGVISFTSQNIHPHDLASLLDEQDIAIRAGNHCAMPLHTLLGIPATARMSFSLYTSPADIRTACRALRTIVKKLQ</sequence>
<proteinExistence type="inferred from homology"/>
<protein>
    <recommendedName>
        <fullName evidence="3 8">Cysteine desulfurase</fullName>
        <ecNumber evidence="3 8">2.8.1.7</ecNumber>
    </recommendedName>
</protein>
<name>A0A1F5AZH0_9BACT</name>
<dbReference type="GO" id="GO:0006534">
    <property type="term" value="P:cysteine metabolic process"/>
    <property type="evidence" value="ECO:0007669"/>
    <property type="project" value="UniProtKB-UniRule"/>
</dbReference>
<dbReference type="EC" id="2.8.1.7" evidence="3 8"/>
<evidence type="ECO:0000256" key="8">
    <source>
        <dbReference type="RuleBase" id="RU004506"/>
    </source>
</evidence>
<dbReference type="Proteomes" id="UP000176639">
    <property type="component" value="Unassembled WGS sequence"/>
</dbReference>
<dbReference type="InterPro" id="IPR015421">
    <property type="entry name" value="PyrdxlP-dep_Trfase_major"/>
</dbReference>
<evidence type="ECO:0000313" key="10">
    <source>
        <dbReference type="EMBL" id="OGD23805.1"/>
    </source>
</evidence>
<gene>
    <name evidence="10" type="ORF">A2Z10_01590</name>
</gene>
<dbReference type="Pfam" id="PF00266">
    <property type="entry name" value="Aminotran_5"/>
    <property type="match status" value="1"/>
</dbReference>
<accession>A0A1F5AZH0</accession>
<comment type="catalytic activity">
    <reaction evidence="6 8">
        <text>(sulfur carrier)-H + L-cysteine = (sulfur carrier)-SH + L-alanine</text>
        <dbReference type="Rhea" id="RHEA:43892"/>
        <dbReference type="Rhea" id="RHEA-COMP:14737"/>
        <dbReference type="Rhea" id="RHEA-COMP:14739"/>
        <dbReference type="ChEBI" id="CHEBI:29917"/>
        <dbReference type="ChEBI" id="CHEBI:35235"/>
        <dbReference type="ChEBI" id="CHEBI:57972"/>
        <dbReference type="ChEBI" id="CHEBI:64428"/>
        <dbReference type="EC" id="2.8.1.7"/>
    </reaction>
</comment>
<evidence type="ECO:0000256" key="4">
    <source>
        <dbReference type="ARBA" id="ARBA00022679"/>
    </source>
</evidence>
<evidence type="ECO:0000256" key="3">
    <source>
        <dbReference type="ARBA" id="ARBA00012239"/>
    </source>
</evidence>
<dbReference type="GO" id="GO:0030170">
    <property type="term" value="F:pyridoxal phosphate binding"/>
    <property type="evidence" value="ECO:0007669"/>
    <property type="project" value="UniProtKB-UniRule"/>
</dbReference>
<reference evidence="10 11" key="1">
    <citation type="journal article" date="2016" name="Nat. Commun.">
        <title>Thousands of microbial genomes shed light on interconnected biogeochemical processes in an aquifer system.</title>
        <authorList>
            <person name="Anantharaman K."/>
            <person name="Brown C.T."/>
            <person name="Hug L.A."/>
            <person name="Sharon I."/>
            <person name="Castelle C.J."/>
            <person name="Probst A.J."/>
            <person name="Thomas B.C."/>
            <person name="Singh A."/>
            <person name="Wilkins M.J."/>
            <person name="Karaoz U."/>
            <person name="Brodie E.L."/>
            <person name="Williams K.H."/>
            <person name="Hubbard S.S."/>
            <person name="Banfield J.F."/>
        </authorList>
    </citation>
    <scope>NUCLEOTIDE SEQUENCE [LARGE SCALE GENOMIC DNA]</scope>
</reference>
<dbReference type="PROSITE" id="PS00595">
    <property type="entry name" value="AA_TRANSFER_CLASS_5"/>
    <property type="match status" value="1"/>
</dbReference>
<comment type="function">
    <text evidence="8">Catalyzes the removal of elemental sulfur and selenium atoms from L-cysteine, L-cystine, L-selenocysteine, and L-selenocystine to produce L-alanine.</text>
</comment>
<dbReference type="InterPro" id="IPR015424">
    <property type="entry name" value="PyrdxlP-dep_Trfase"/>
</dbReference>
<evidence type="ECO:0000256" key="1">
    <source>
        <dbReference type="ARBA" id="ARBA00001933"/>
    </source>
</evidence>
<dbReference type="AlphaFoldDB" id="A0A1F5AZH0"/>
<dbReference type="EMBL" id="MEYI01000027">
    <property type="protein sequence ID" value="OGD23805.1"/>
    <property type="molecule type" value="Genomic_DNA"/>
</dbReference>
<dbReference type="Gene3D" id="3.40.640.10">
    <property type="entry name" value="Type I PLP-dependent aspartate aminotransferase-like (Major domain)"/>
    <property type="match status" value="1"/>
</dbReference>
<keyword evidence="5 8" id="KW-0663">Pyridoxal phosphate</keyword>
<dbReference type="InterPro" id="IPR020578">
    <property type="entry name" value="Aminotrans_V_PyrdxlP_BS"/>
</dbReference>
<dbReference type="PANTHER" id="PTHR43586">
    <property type="entry name" value="CYSTEINE DESULFURASE"/>
    <property type="match status" value="1"/>
</dbReference>